<evidence type="ECO:0000256" key="1">
    <source>
        <dbReference type="SAM" id="MobiDB-lite"/>
    </source>
</evidence>
<keyword evidence="3" id="KW-1185">Reference proteome</keyword>
<feature type="region of interest" description="Disordered" evidence="1">
    <location>
        <begin position="133"/>
        <end position="161"/>
    </location>
</feature>
<sequence length="161" mass="17027">MLDMRGAAGQFAPSLGRGHEAVDAAEGWGQSGLVERPCYRDDRYPPGAALAGSKALRSANVKSAFCSGSSGQRRRRRSINGGKEARVFFSGLGKVTARRWACESAPRAGSRGSTVNLSCERLEKPSTLSAICAPRSITPKSPTSAAASHNLNRTPPIKNIE</sequence>
<evidence type="ECO:0000313" key="3">
    <source>
        <dbReference type="Proteomes" id="UP000193144"/>
    </source>
</evidence>
<gene>
    <name evidence="2" type="ORF">BCR34DRAFT_667534</name>
</gene>
<organism evidence="2 3">
    <name type="scientific">Clohesyomyces aquaticus</name>
    <dbReference type="NCBI Taxonomy" id="1231657"/>
    <lineage>
        <taxon>Eukaryota</taxon>
        <taxon>Fungi</taxon>
        <taxon>Dikarya</taxon>
        <taxon>Ascomycota</taxon>
        <taxon>Pezizomycotina</taxon>
        <taxon>Dothideomycetes</taxon>
        <taxon>Pleosporomycetidae</taxon>
        <taxon>Pleosporales</taxon>
        <taxon>Lindgomycetaceae</taxon>
        <taxon>Clohesyomyces</taxon>
    </lineage>
</organism>
<feature type="compositionally biased region" description="Polar residues" evidence="1">
    <location>
        <begin position="138"/>
        <end position="153"/>
    </location>
</feature>
<dbReference type="AlphaFoldDB" id="A0A1Y1YZD6"/>
<dbReference type="Proteomes" id="UP000193144">
    <property type="component" value="Unassembled WGS sequence"/>
</dbReference>
<proteinExistence type="predicted"/>
<dbReference type="EMBL" id="MCFA01000151">
    <property type="protein sequence ID" value="ORY03057.1"/>
    <property type="molecule type" value="Genomic_DNA"/>
</dbReference>
<evidence type="ECO:0000313" key="2">
    <source>
        <dbReference type="EMBL" id="ORY03057.1"/>
    </source>
</evidence>
<reference evidence="2 3" key="1">
    <citation type="submission" date="2016-07" db="EMBL/GenBank/DDBJ databases">
        <title>Pervasive Adenine N6-methylation of Active Genes in Fungi.</title>
        <authorList>
            <consortium name="DOE Joint Genome Institute"/>
            <person name="Mondo S.J."/>
            <person name="Dannebaum R.O."/>
            <person name="Kuo R.C."/>
            <person name="Labutti K."/>
            <person name="Haridas S."/>
            <person name="Kuo A."/>
            <person name="Salamov A."/>
            <person name="Ahrendt S.R."/>
            <person name="Lipzen A."/>
            <person name="Sullivan W."/>
            <person name="Andreopoulos W.B."/>
            <person name="Clum A."/>
            <person name="Lindquist E."/>
            <person name="Daum C."/>
            <person name="Ramamoorthy G.K."/>
            <person name="Gryganskyi A."/>
            <person name="Culley D."/>
            <person name="Magnuson J.K."/>
            <person name="James T.Y."/>
            <person name="O'Malley M.A."/>
            <person name="Stajich J.E."/>
            <person name="Spatafora J.W."/>
            <person name="Visel A."/>
            <person name="Grigoriev I.V."/>
        </authorList>
    </citation>
    <scope>NUCLEOTIDE SEQUENCE [LARGE SCALE GENOMIC DNA]</scope>
    <source>
        <strain evidence="2 3">CBS 115471</strain>
    </source>
</reference>
<protein>
    <submittedName>
        <fullName evidence="2">Uncharacterized protein</fullName>
    </submittedName>
</protein>
<comment type="caution">
    <text evidence="2">The sequence shown here is derived from an EMBL/GenBank/DDBJ whole genome shotgun (WGS) entry which is preliminary data.</text>
</comment>
<accession>A0A1Y1YZD6</accession>
<name>A0A1Y1YZD6_9PLEO</name>